<accession>A0A327KPY9</accession>
<dbReference type="InterPro" id="IPR005119">
    <property type="entry name" value="LysR_subst-bd"/>
</dbReference>
<evidence type="ECO:0000259" key="5">
    <source>
        <dbReference type="PROSITE" id="PS50931"/>
    </source>
</evidence>
<dbReference type="CDD" id="cd08432">
    <property type="entry name" value="PBP2_GcdR_TrpI_HvrB_AmpR_like"/>
    <property type="match status" value="1"/>
</dbReference>
<protein>
    <recommendedName>
        <fullName evidence="5">HTH lysR-type domain-containing protein</fullName>
    </recommendedName>
</protein>
<dbReference type="FunFam" id="3.40.190.10:FF:000017">
    <property type="entry name" value="Glycine cleavage system transcriptional activator"/>
    <property type="match status" value="1"/>
</dbReference>
<feature type="domain" description="HTH lysR-type" evidence="5">
    <location>
        <begin position="6"/>
        <end position="63"/>
    </location>
</feature>
<dbReference type="Gene3D" id="3.40.190.10">
    <property type="entry name" value="Periplasmic binding protein-like II"/>
    <property type="match status" value="2"/>
</dbReference>
<dbReference type="PANTHER" id="PTHR30537">
    <property type="entry name" value="HTH-TYPE TRANSCRIPTIONAL REGULATOR"/>
    <property type="match status" value="1"/>
</dbReference>
<keyword evidence="4" id="KW-0804">Transcription</keyword>
<keyword evidence="3" id="KW-0238">DNA-binding</keyword>
<dbReference type="FunFam" id="1.10.10.10:FF:000038">
    <property type="entry name" value="Glycine cleavage system transcriptional activator"/>
    <property type="match status" value="1"/>
</dbReference>
<comment type="similarity">
    <text evidence="1">Belongs to the LysR transcriptional regulatory family.</text>
</comment>
<dbReference type="Proteomes" id="UP000248863">
    <property type="component" value="Unassembled WGS sequence"/>
</dbReference>
<dbReference type="PANTHER" id="PTHR30537:SF74">
    <property type="entry name" value="HTH-TYPE TRANSCRIPTIONAL REGULATOR TRPI"/>
    <property type="match status" value="1"/>
</dbReference>
<dbReference type="PROSITE" id="PS50931">
    <property type="entry name" value="HTH_LYSR"/>
    <property type="match status" value="1"/>
</dbReference>
<evidence type="ECO:0000256" key="3">
    <source>
        <dbReference type="ARBA" id="ARBA00023125"/>
    </source>
</evidence>
<dbReference type="EMBL" id="NPEU01000078">
    <property type="protein sequence ID" value="RAI39402.1"/>
    <property type="molecule type" value="Genomic_DNA"/>
</dbReference>
<dbReference type="GO" id="GO:0006351">
    <property type="term" value="P:DNA-templated transcription"/>
    <property type="evidence" value="ECO:0007669"/>
    <property type="project" value="TreeGrafter"/>
</dbReference>
<keyword evidence="2" id="KW-0805">Transcription regulation</keyword>
<dbReference type="SUPFAM" id="SSF46785">
    <property type="entry name" value="Winged helix' DNA-binding domain"/>
    <property type="match status" value="1"/>
</dbReference>
<dbReference type="OrthoDB" id="9807765at2"/>
<comment type="caution">
    <text evidence="6">The sequence shown here is derived from an EMBL/GenBank/DDBJ whole genome shotgun (WGS) entry which is preliminary data.</text>
</comment>
<dbReference type="SUPFAM" id="SSF53850">
    <property type="entry name" value="Periplasmic binding protein-like II"/>
    <property type="match status" value="1"/>
</dbReference>
<dbReference type="InterPro" id="IPR000847">
    <property type="entry name" value="LysR_HTH_N"/>
</dbReference>
<evidence type="ECO:0000313" key="7">
    <source>
        <dbReference type="Proteomes" id="UP000248863"/>
    </source>
</evidence>
<dbReference type="AlphaFoldDB" id="A0A327KPY9"/>
<organism evidence="6 7">
    <name type="scientific">Rhodoplanes elegans</name>
    <dbReference type="NCBI Taxonomy" id="29408"/>
    <lineage>
        <taxon>Bacteria</taxon>
        <taxon>Pseudomonadati</taxon>
        <taxon>Pseudomonadota</taxon>
        <taxon>Alphaproteobacteria</taxon>
        <taxon>Hyphomicrobiales</taxon>
        <taxon>Nitrobacteraceae</taxon>
        <taxon>Rhodoplanes</taxon>
    </lineage>
</organism>
<dbReference type="Pfam" id="PF00126">
    <property type="entry name" value="HTH_1"/>
    <property type="match status" value="1"/>
</dbReference>
<evidence type="ECO:0000256" key="2">
    <source>
        <dbReference type="ARBA" id="ARBA00023015"/>
    </source>
</evidence>
<dbReference type="GO" id="GO:0043565">
    <property type="term" value="F:sequence-specific DNA binding"/>
    <property type="evidence" value="ECO:0007669"/>
    <property type="project" value="TreeGrafter"/>
</dbReference>
<dbReference type="Gene3D" id="1.10.10.10">
    <property type="entry name" value="Winged helix-like DNA-binding domain superfamily/Winged helix DNA-binding domain"/>
    <property type="match status" value="1"/>
</dbReference>
<evidence type="ECO:0000313" key="6">
    <source>
        <dbReference type="EMBL" id="RAI39402.1"/>
    </source>
</evidence>
<dbReference type="InterPro" id="IPR058163">
    <property type="entry name" value="LysR-type_TF_proteobact-type"/>
</dbReference>
<dbReference type="RefSeq" id="WP_111356890.1">
    <property type="nucleotide sequence ID" value="NZ_NHSK01000075.1"/>
</dbReference>
<reference evidence="6 7" key="1">
    <citation type="submission" date="2017-07" db="EMBL/GenBank/DDBJ databases">
        <title>Draft Genome Sequences of Select Purple Nonsulfur Bacteria.</title>
        <authorList>
            <person name="Lasarre B."/>
            <person name="Mckinlay J.B."/>
        </authorList>
    </citation>
    <scope>NUCLEOTIDE SEQUENCE [LARGE SCALE GENOMIC DNA]</scope>
    <source>
        <strain evidence="6 7">DSM 11907</strain>
    </source>
</reference>
<proteinExistence type="inferred from homology"/>
<dbReference type="InterPro" id="IPR036390">
    <property type="entry name" value="WH_DNA-bd_sf"/>
</dbReference>
<name>A0A327KPY9_9BRAD</name>
<sequence length="299" mass="33265">MRGRRVPLNPLRTFEVAARHLSFTAAAAELEVTQVAVSRQIRALEEWLAVSLFERSHRTIRLTEAGRRLFPTINRALDEIDGAVAGVSVRGRRDVLSVHTHTTFGQRWLIPRLQRFHDRFADIEIRLTASAHPTLDARADRVVIRTGTGHFEGCEAELLAPVELMPVCTETLARGWSDQSAPENLARHTLLHSMARPNDWALWLASAGVTGIDATRGLKFENSVLAYEAALQGIGVAMGVRVLVAQYVRLGSLVAPFGHVLPLDLGYYLLVPEGRRMSRAVKAFRDWLRDEIAGELRTG</sequence>
<dbReference type="GO" id="GO:0003700">
    <property type="term" value="F:DNA-binding transcription factor activity"/>
    <property type="evidence" value="ECO:0007669"/>
    <property type="project" value="InterPro"/>
</dbReference>
<dbReference type="PRINTS" id="PR00039">
    <property type="entry name" value="HTHLYSR"/>
</dbReference>
<evidence type="ECO:0000256" key="4">
    <source>
        <dbReference type="ARBA" id="ARBA00023163"/>
    </source>
</evidence>
<gene>
    <name evidence="6" type="ORF">CH338_09630</name>
</gene>
<keyword evidence="7" id="KW-1185">Reference proteome</keyword>
<dbReference type="InterPro" id="IPR036388">
    <property type="entry name" value="WH-like_DNA-bd_sf"/>
</dbReference>
<dbReference type="Pfam" id="PF03466">
    <property type="entry name" value="LysR_substrate"/>
    <property type="match status" value="1"/>
</dbReference>
<evidence type="ECO:0000256" key="1">
    <source>
        <dbReference type="ARBA" id="ARBA00009437"/>
    </source>
</evidence>